<evidence type="ECO:0000256" key="4">
    <source>
        <dbReference type="SAM" id="Coils"/>
    </source>
</evidence>
<dbReference type="InterPro" id="IPR050143">
    <property type="entry name" value="TRIM/RBCC"/>
</dbReference>
<evidence type="ECO:0000256" key="2">
    <source>
        <dbReference type="ARBA" id="ARBA00022699"/>
    </source>
</evidence>
<protein>
    <submittedName>
        <fullName evidence="7">Nuclear factor 7, ovary-like</fullName>
    </submittedName>
</protein>
<dbReference type="InterPro" id="IPR013320">
    <property type="entry name" value="ConA-like_dom_sf"/>
</dbReference>
<feature type="coiled-coil region" evidence="4">
    <location>
        <begin position="74"/>
        <end position="101"/>
    </location>
</feature>
<dbReference type="Pfam" id="PF00622">
    <property type="entry name" value="SPRY"/>
    <property type="match status" value="1"/>
</dbReference>
<gene>
    <name evidence="7" type="primary">LOC107106641</name>
</gene>
<keyword evidence="2" id="KW-0800">Toxin</keyword>
<evidence type="ECO:0000256" key="3">
    <source>
        <dbReference type="ARBA" id="ARBA00034460"/>
    </source>
</evidence>
<dbReference type="InterPro" id="IPR006574">
    <property type="entry name" value="PRY"/>
</dbReference>
<dbReference type="RefSeq" id="XP_015262305.1">
    <property type="nucleotide sequence ID" value="XM_015406819.1"/>
</dbReference>
<dbReference type="PROSITE" id="PS50188">
    <property type="entry name" value="B302_SPRY"/>
    <property type="match status" value="1"/>
</dbReference>
<keyword evidence="4" id="KW-0175">Coiled coil</keyword>
<proteinExistence type="inferred from homology"/>
<dbReference type="InterPro" id="IPR003879">
    <property type="entry name" value="Butyrophylin_SPRY"/>
</dbReference>
<accession>A0ABM1JLG8</accession>
<dbReference type="PRINTS" id="PR01407">
    <property type="entry name" value="BUTYPHLNCDUF"/>
</dbReference>
<organism evidence="6 7">
    <name type="scientific">Gekko japonicus</name>
    <name type="common">Schlegel's Japanese gecko</name>
    <dbReference type="NCBI Taxonomy" id="146911"/>
    <lineage>
        <taxon>Eukaryota</taxon>
        <taxon>Metazoa</taxon>
        <taxon>Chordata</taxon>
        <taxon>Craniata</taxon>
        <taxon>Vertebrata</taxon>
        <taxon>Euteleostomi</taxon>
        <taxon>Lepidosauria</taxon>
        <taxon>Squamata</taxon>
        <taxon>Bifurcata</taxon>
        <taxon>Gekkota</taxon>
        <taxon>Gekkonidae</taxon>
        <taxon>Gekkoninae</taxon>
        <taxon>Gekko</taxon>
    </lineage>
</organism>
<reference evidence="7" key="1">
    <citation type="submission" date="2025-08" db="UniProtKB">
        <authorList>
            <consortium name="RefSeq"/>
        </authorList>
    </citation>
    <scope>IDENTIFICATION</scope>
</reference>
<dbReference type="SUPFAM" id="SSF49899">
    <property type="entry name" value="Concanavalin A-like lectins/glucanases"/>
    <property type="match status" value="1"/>
</dbReference>
<dbReference type="InterPro" id="IPR043136">
    <property type="entry name" value="B30.2/SPRY_sf"/>
</dbReference>
<comment type="similarity">
    <text evidence="1">Belongs to the ohanin/vespryn family.</text>
</comment>
<dbReference type="Gene3D" id="2.60.120.920">
    <property type="match status" value="1"/>
</dbReference>
<evidence type="ECO:0000256" key="1">
    <source>
        <dbReference type="ARBA" id="ARBA00009651"/>
    </source>
</evidence>
<evidence type="ECO:0000259" key="5">
    <source>
        <dbReference type="PROSITE" id="PS50188"/>
    </source>
</evidence>
<dbReference type="PANTHER" id="PTHR24103">
    <property type="entry name" value="E3 UBIQUITIN-PROTEIN LIGASE TRIM"/>
    <property type="match status" value="1"/>
</dbReference>
<comment type="function">
    <text evidence="3">Neurotoxin that produces dose-dependent hypolocomotion and hyperalgesia in mice. May directly act on the central nervous system, as it is 6500-fold more potent when administered intracerebroventricularly than intraperitoneal.</text>
</comment>
<name>A0ABM1JLG8_GEKJA</name>
<dbReference type="SMART" id="SM00589">
    <property type="entry name" value="PRY"/>
    <property type="match status" value="1"/>
</dbReference>
<dbReference type="GeneID" id="107106641"/>
<keyword evidence="2" id="KW-0528">Neurotoxin</keyword>
<evidence type="ECO:0000313" key="6">
    <source>
        <dbReference type="Proteomes" id="UP000694871"/>
    </source>
</evidence>
<dbReference type="CDD" id="cd13733">
    <property type="entry name" value="SPRY_PRY_C-I_1"/>
    <property type="match status" value="1"/>
</dbReference>
<sequence length="353" mass="39520">MLTASSAVWEELSSAVSQLEANLTRLLMFKREEEERIQNHKAIVLSLGDHISTELRQLRRFLSGCEEAWKARLNEGGEALLRQAEERLAALAEASQAAQELLLEARSHLQLQDPAAFLKGIPSLLNRVKQQQSIPALPNSDKFLQLQMLGQFKGPIQYTAWKEMKSALNIEFPRITLDPETAHPCLVLSDDHTCVQDGHLRRDVLDTPTRFNYCVAVLGCQGFSSGKHYWEVEVGNKPSWTLGLASISINRKGKIAASPANGYWVIQLQNGVELRAKDTPPQRLCPASFPKRVGVYLDYEGGLVSFYEASTMTHLYTFVAPRFRETLLPYFCPGLYNSGVNATSLKICYLPVL</sequence>
<dbReference type="SMART" id="SM00449">
    <property type="entry name" value="SPRY"/>
    <property type="match status" value="1"/>
</dbReference>
<dbReference type="InterPro" id="IPR001870">
    <property type="entry name" value="B30.2/SPRY"/>
</dbReference>
<dbReference type="Proteomes" id="UP000694871">
    <property type="component" value="Unplaced"/>
</dbReference>
<evidence type="ECO:0000313" key="7">
    <source>
        <dbReference type="RefSeq" id="XP_015262305.1"/>
    </source>
</evidence>
<dbReference type="InterPro" id="IPR003877">
    <property type="entry name" value="SPRY_dom"/>
</dbReference>
<keyword evidence="6" id="KW-1185">Reference proteome</keyword>
<dbReference type="Pfam" id="PF13765">
    <property type="entry name" value="PRY"/>
    <property type="match status" value="1"/>
</dbReference>
<feature type="domain" description="B30.2/SPRY" evidence="5">
    <location>
        <begin position="154"/>
        <end position="349"/>
    </location>
</feature>